<organism evidence="8 9">
    <name type="scientific">Pseudoleptotrichia goodfellowii</name>
    <dbReference type="NCBI Taxonomy" id="157692"/>
    <lineage>
        <taxon>Bacteria</taxon>
        <taxon>Fusobacteriati</taxon>
        <taxon>Fusobacteriota</taxon>
        <taxon>Fusobacteriia</taxon>
        <taxon>Fusobacteriales</taxon>
        <taxon>Leptotrichiaceae</taxon>
        <taxon>Pseudoleptotrichia</taxon>
    </lineage>
</organism>
<accession>A0A510J9V2</accession>
<evidence type="ECO:0000313" key="8">
    <source>
        <dbReference type="EMBL" id="BBM35191.1"/>
    </source>
</evidence>
<gene>
    <name evidence="8" type="ORF">JCM16774_0098</name>
</gene>
<evidence type="ECO:0000259" key="7">
    <source>
        <dbReference type="Pfam" id="PF01432"/>
    </source>
</evidence>
<dbReference type="NCBIfam" id="TIGR02289">
    <property type="entry name" value="M3_not_pepF"/>
    <property type="match status" value="1"/>
</dbReference>
<evidence type="ECO:0000313" key="9">
    <source>
        <dbReference type="Proteomes" id="UP000321606"/>
    </source>
</evidence>
<dbReference type="Proteomes" id="UP000321606">
    <property type="component" value="Chromosome"/>
</dbReference>
<proteinExistence type="inferred from homology"/>
<keyword evidence="5 6" id="KW-0482">Metalloprotease</keyword>
<sequence length="564" mass="66280">MNFNDYKYERVNIDTTKEQFGSLIGKFTNASNVEEQCKYMDEIIKLRNHVETMSTLVSVRHSIDTVDEFYDKENDYYDENGPVLQSFVMDFYKALTTSKFRKELEEKYGKFLFDLAECSLKTFDEKVIPDLQEENKLVSKYQKLIASAKIEFDGGEKNLSEMVPYAQSKDRNIRKDAAKKVAQFFSENKNEFDDIYDKLVKVRNGIAHKLGFKNYIELAYALMSRLEYNAADVAGYRKQVLENIVPVHSELRKRQAKRLGLDKLTFYDEPIKFNSGNADPHGEPEWILNHGKTMYHELSKETDEFFTFMTENNLLDLLSKKGKMSGGYCTYIPDYKSPFIFANFNGTAHDVDVLTHEAGHAFQVYESRKYEVPEYLWPSYEACEIHSMSMEFLTWPWMKLFFENDTDKYKFIHLSESLLFIPYGVTVDEFQHWVYENPEATPEQRRNQWIEIEKKYLPTRDYGEIDELKEGIFWFRQGHIFASPFYYIDYTLAQVCAFQFLIKSVEDRENAWKEYLALCRLGGSKPFFELMKAANLKNPFTEGTLSSVIPKIREILNGFNDTEM</sequence>
<dbReference type="EMBL" id="AP019822">
    <property type="protein sequence ID" value="BBM35191.1"/>
    <property type="molecule type" value="Genomic_DNA"/>
</dbReference>
<evidence type="ECO:0000256" key="3">
    <source>
        <dbReference type="ARBA" id="ARBA00022801"/>
    </source>
</evidence>
<reference evidence="8 9" key="1">
    <citation type="submission" date="2019-07" db="EMBL/GenBank/DDBJ databases">
        <title>Complete Genome Sequence of Leptotrichia goodfellowii Strain JCM 16774.</title>
        <authorList>
            <person name="Watanabe S."/>
            <person name="Cui L."/>
        </authorList>
    </citation>
    <scope>NUCLEOTIDE SEQUENCE [LARGE SCALE GENOMIC DNA]</scope>
    <source>
        <strain evidence="8 9">JCM16774</strain>
    </source>
</reference>
<keyword evidence="3 6" id="KW-0378">Hydrolase</keyword>
<dbReference type="STRING" id="714315.GCA_000516535_00105"/>
<evidence type="ECO:0000256" key="4">
    <source>
        <dbReference type="ARBA" id="ARBA00022833"/>
    </source>
</evidence>
<evidence type="ECO:0000256" key="5">
    <source>
        <dbReference type="ARBA" id="ARBA00023049"/>
    </source>
</evidence>
<dbReference type="SUPFAM" id="SSF55486">
    <property type="entry name" value="Metalloproteases ('zincins'), catalytic domain"/>
    <property type="match status" value="1"/>
</dbReference>
<dbReference type="InterPro" id="IPR001567">
    <property type="entry name" value="Pept_M3A_M3B_dom"/>
</dbReference>
<comment type="cofactor">
    <cofactor evidence="6">
        <name>Zn(2+)</name>
        <dbReference type="ChEBI" id="CHEBI:29105"/>
    </cofactor>
    <text evidence="6">Binds 1 zinc ion.</text>
</comment>
<dbReference type="RefSeq" id="WP_006807965.1">
    <property type="nucleotide sequence ID" value="NZ_AP019822.1"/>
</dbReference>
<dbReference type="InterPro" id="IPR011976">
    <property type="entry name" value="Pept_M3B_oligopep-rel"/>
</dbReference>
<dbReference type="CDD" id="cd09606">
    <property type="entry name" value="M3B_PepF"/>
    <property type="match status" value="1"/>
</dbReference>
<keyword evidence="2 6" id="KW-0479">Metal-binding</keyword>
<dbReference type="GO" id="GO:0006508">
    <property type="term" value="P:proteolysis"/>
    <property type="evidence" value="ECO:0007669"/>
    <property type="project" value="UniProtKB-KW"/>
</dbReference>
<dbReference type="AlphaFoldDB" id="A0A510J9V2"/>
<name>A0A510J9V2_9FUSO</name>
<protein>
    <submittedName>
        <fullName evidence="8">Oligoendopeptidase</fullName>
    </submittedName>
</protein>
<dbReference type="KEGG" id="lgo:JCM16774_0098"/>
<keyword evidence="4 6" id="KW-0862">Zinc</keyword>
<evidence type="ECO:0000256" key="6">
    <source>
        <dbReference type="RuleBase" id="RU003435"/>
    </source>
</evidence>
<dbReference type="Pfam" id="PF01432">
    <property type="entry name" value="Peptidase_M3"/>
    <property type="match status" value="1"/>
</dbReference>
<dbReference type="Gene3D" id="1.10.1370.30">
    <property type="match status" value="1"/>
</dbReference>
<evidence type="ECO:0000256" key="2">
    <source>
        <dbReference type="ARBA" id="ARBA00022723"/>
    </source>
</evidence>
<dbReference type="GO" id="GO:0004222">
    <property type="term" value="F:metalloendopeptidase activity"/>
    <property type="evidence" value="ECO:0007669"/>
    <property type="project" value="InterPro"/>
</dbReference>
<evidence type="ECO:0000256" key="1">
    <source>
        <dbReference type="ARBA" id="ARBA00022670"/>
    </source>
</evidence>
<keyword evidence="1 6" id="KW-0645">Protease</keyword>
<feature type="domain" description="Peptidase M3A/M3B catalytic" evidence="7">
    <location>
        <begin position="165"/>
        <end position="546"/>
    </location>
</feature>
<comment type="similarity">
    <text evidence="6">Belongs to the peptidase M3 family.</text>
</comment>
<dbReference type="OrthoDB" id="9762795at2"/>
<dbReference type="GO" id="GO:0046872">
    <property type="term" value="F:metal ion binding"/>
    <property type="evidence" value="ECO:0007669"/>
    <property type="project" value="UniProtKB-UniRule"/>
</dbReference>